<organism evidence="1 2">
    <name type="scientific">Tepidiphilus thermophilus</name>
    <dbReference type="NCBI Taxonomy" id="876478"/>
    <lineage>
        <taxon>Bacteria</taxon>
        <taxon>Pseudomonadati</taxon>
        <taxon>Pseudomonadota</taxon>
        <taxon>Hydrogenophilia</taxon>
        <taxon>Hydrogenophilales</taxon>
        <taxon>Hydrogenophilaceae</taxon>
        <taxon>Tepidiphilus</taxon>
    </lineage>
</organism>
<keyword evidence="2" id="KW-1185">Reference proteome</keyword>
<evidence type="ECO:0000313" key="2">
    <source>
        <dbReference type="Proteomes" id="UP000182108"/>
    </source>
</evidence>
<name>A0A0K6IY44_9PROT</name>
<accession>A0A0K6IY44</accession>
<dbReference type="EMBL" id="CYHH01000018">
    <property type="protein sequence ID" value="CUB08041.1"/>
    <property type="molecule type" value="Genomic_DNA"/>
</dbReference>
<proteinExistence type="predicted"/>
<dbReference type="AlphaFoldDB" id="A0A0K6IY44"/>
<gene>
    <name evidence="1" type="ORF">Ga0061068_11819</name>
</gene>
<sequence>MKTKINSLEQALALIDRFENGKDVRLVPGLTSNGLGIKVCYGDPSRRLSEGEKDLLKANKWWLLLALWARQADAANDQR</sequence>
<evidence type="ECO:0000313" key="1">
    <source>
        <dbReference type="EMBL" id="CUB08041.1"/>
    </source>
</evidence>
<dbReference type="RefSeq" id="WP_055424286.1">
    <property type="nucleotide sequence ID" value="NZ_CYHH01000018.1"/>
</dbReference>
<protein>
    <submittedName>
        <fullName evidence="1">Uncharacterized protein</fullName>
    </submittedName>
</protein>
<dbReference type="Proteomes" id="UP000182108">
    <property type="component" value="Unassembled WGS sequence"/>
</dbReference>
<reference evidence="2" key="1">
    <citation type="submission" date="2015-08" db="EMBL/GenBank/DDBJ databases">
        <authorList>
            <person name="Babu N.S."/>
            <person name="Beckwith C.J."/>
            <person name="Beseler K.G."/>
            <person name="Brison A."/>
            <person name="Carone J.V."/>
            <person name="Caskin T.P."/>
            <person name="Diamond M."/>
            <person name="Durham M.E."/>
            <person name="Foxe J.M."/>
            <person name="Go M."/>
            <person name="Henderson B.A."/>
            <person name="Jones I.B."/>
            <person name="McGettigan J.A."/>
            <person name="Micheletti S.J."/>
            <person name="Nasrallah M.E."/>
            <person name="Ortiz D."/>
            <person name="Piller C.R."/>
            <person name="Privatt S.R."/>
            <person name="Schneider S.L."/>
            <person name="Sharp S."/>
            <person name="Smith T.C."/>
            <person name="Stanton J.D."/>
            <person name="Ullery H.E."/>
            <person name="Wilson R.J."/>
            <person name="Serrano M.G."/>
            <person name="Buck G."/>
            <person name="Lee V."/>
            <person name="Wang Y."/>
            <person name="Carvalho R."/>
            <person name="Voegtly L."/>
            <person name="Shi R."/>
            <person name="Duckworth R."/>
            <person name="Johnson A."/>
            <person name="Loviza R."/>
            <person name="Walstead R."/>
            <person name="Shah Z."/>
            <person name="Kiflezghi M."/>
            <person name="Wade K."/>
            <person name="Ball S.L."/>
            <person name="Bradley K.W."/>
            <person name="Asai D.J."/>
            <person name="Bowman C.A."/>
            <person name="Russell D.A."/>
            <person name="Pope W.H."/>
            <person name="Jacobs-Sera D."/>
            <person name="Hendrix R.W."/>
            <person name="Hatfull G.F."/>
        </authorList>
    </citation>
    <scope>NUCLEOTIDE SEQUENCE [LARGE SCALE GENOMIC DNA]</scope>
    <source>
        <strain evidence="2">JCM 19170</strain>
    </source>
</reference>